<keyword evidence="2" id="KW-1185">Reference proteome</keyword>
<reference evidence="1 2" key="1">
    <citation type="submission" date="2020-04" db="EMBL/GenBank/DDBJ databases">
        <title>Genome sequence of Altibacter aquimarinus strain ALE3EI.</title>
        <authorList>
            <person name="Oh H.-M."/>
            <person name="Jang D."/>
        </authorList>
    </citation>
    <scope>NUCLEOTIDE SEQUENCE [LARGE SCALE GENOMIC DNA]</scope>
    <source>
        <strain evidence="1 2">ALE3EI</strain>
    </source>
</reference>
<protein>
    <submittedName>
        <fullName evidence="1">Uncharacterized protein</fullName>
    </submittedName>
</protein>
<dbReference type="KEGG" id="alti:ALE3EI_0947"/>
<dbReference type="Proteomes" id="UP000515514">
    <property type="component" value="Chromosome"/>
</dbReference>
<evidence type="ECO:0000313" key="1">
    <source>
        <dbReference type="EMBL" id="QNJ97522.1"/>
    </source>
</evidence>
<dbReference type="RefSeq" id="WP_186991399.1">
    <property type="nucleotide sequence ID" value="NZ_CP052909.1"/>
</dbReference>
<organism evidence="1 2">
    <name type="scientific">Constantimarinum furrinae</name>
    <dbReference type="NCBI Taxonomy" id="2562285"/>
    <lineage>
        <taxon>Bacteria</taxon>
        <taxon>Pseudomonadati</taxon>
        <taxon>Bacteroidota</taxon>
        <taxon>Flavobacteriia</taxon>
        <taxon>Flavobacteriales</taxon>
        <taxon>Flavobacteriaceae</taxon>
        <taxon>Altibacter/Constantimarinum group</taxon>
        <taxon>Constantimarinum</taxon>
    </lineage>
</organism>
<sequence>MNLTKYSLLLIIPVFVFSCKSDDSRSCTTCNSPQTTEFEVCEESDGNASVNGENTGTRFDIYLADLQAAGASCGI</sequence>
<dbReference type="AlphaFoldDB" id="A0A7G8PT56"/>
<evidence type="ECO:0000313" key="2">
    <source>
        <dbReference type="Proteomes" id="UP000515514"/>
    </source>
</evidence>
<dbReference type="PROSITE" id="PS51257">
    <property type="entry name" value="PROKAR_LIPOPROTEIN"/>
    <property type="match status" value="1"/>
</dbReference>
<name>A0A7G8PT56_9FLAO</name>
<proteinExistence type="predicted"/>
<dbReference type="EMBL" id="CP052909">
    <property type="protein sequence ID" value="QNJ97522.1"/>
    <property type="molecule type" value="Genomic_DNA"/>
</dbReference>
<accession>A0A7G8PT56</accession>
<gene>
    <name evidence="1" type="ORF">ALE3EI_0947</name>
</gene>